<protein>
    <submittedName>
        <fullName evidence="5">IS66 family transposase</fullName>
    </submittedName>
</protein>
<gene>
    <name evidence="5" type="ORF">FKG94_24600</name>
</gene>
<proteinExistence type="predicted"/>
<evidence type="ECO:0000259" key="4">
    <source>
        <dbReference type="Pfam" id="PF13817"/>
    </source>
</evidence>
<feature type="domain" description="Transposase TnpC homeodomain" evidence="3">
    <location>
        <begin position="27"/>
        <end position="94"/>
    </location>
</feature>
<dbReference type="Pfam" id="PF13007">
    <property type="entry name" value="LZ_Tnp_IS66"/>
    <property type="match status" value="1"/>
</dbReference>
<evidence type="ECO:0000259" key="2">
    <source>
        <dbReference type="Pfam" id="PF03050"/>
    </source>
</evidence>
<dbReference type="AlphaFoldDB" id="A0A545SSW0"/>
<evidence type="ECO:0000256" key="1">
    <source>
        <dbReference type="SAM" id="MobiDB-lite"/>
    </source>
</evidence>
<comment type="caution">
    <text evidence="5">The sequence shown here is derived from an EMBL/GenBank/DDBJ whole genome shotgun (WGS) entry which is preliminary data.</text>
</comment>
<keyword evidence="6" id="KW-1185">Reference proteome</keyword>
<organism evidence="5 6">
    <name type="scientific">Exilibacterium tricleocarpae</name>
    <dbReference type="NCBI Taxonomy" id="2591008"/>
    <lineage>
        <taxon>Bacteria</taxon>
        <taxon>Pseudomonadati</taxon>
        <taxon>Pseudomonadota</taxon>
        <taxon>Gammaproteobacteria</taxon>
        <taxon>Cellvibrionales</taxon>
        <taxon>Cellvibrionaceae</taxon>
        <taxon>Exilibacterium</taxon>
    </lineage>
</organism>
<dbReference type="Pfam" id="PF13817">
    <property type="entry name" value="DDE_Tnp_IS66_C"/>
    <property type="match status" value="1"/>
</dbReference>
<dbReference type="OrthoDB" id="9800877at2"/>
<feature type="domain" description="Transposase IS66 central" evidence="2">
    <location>
        <begin position="158"/>
        <end position="445"/>
    </location>
</feature>
<dbReference type="InterPro" id="IPR004291">
    <property type="entry name" value="Transposase_IS66_central"/>
</dbReference>
<feature type="domain" description="Transposase IS66 C-terminal" evidence="4">
    <location>
        <begin position="452"/>
        <end position="490"/>
    </location>
</feature>
<sequence length="496" mass="56341">MLLEDKSAVIDKKSEVIEAQKKRIELLEEYLRLERARLYGRSSEKSNPQGELFDEVELCCDDSPDSEAAPAPVADSSGKKGRKGLSKNLPRDQVHINLSEEEKAGAIDTFFTLVKEELDIEPAKARVIEYLQEKAVFVEQGSRQVKAAALPKHPLPKIVASIGLLAFVVVSKYADGLPLYRLEKILQRYGGEISRTSMANWVIKLALQLQPLINLMREQQLTYDYLNIDETRIKVLKEPDRSPTSDKWMWVTRGGPPDRPSILFDYNPSRGKEVPLRLLEGFEGYLQCDGYAGYDAVCERENRVQLGCFDHLRRKFTDAKKAAGSGSKNKVAKYDVALGKINKLYVIEREIKHLAIEEKYRQRQARSKPVLHDIKQWLDKNIGKVPKDSKTHIAIQYGVNQWPKLIRYCDDGRLNISNAAAENAIRPFVIGRKGWLFADTPNGAKASAIHYSLIESAKVNGLEPYHYLKEVLKKLPYAETVEDLEALLSWNMMKNQ</sequence>
<dbReference type="InterPro" id="IPR052344">
    <property type="entry name" value="Transposase-related"/>
</dbReference>
<name>A0A545SSW0_9GAMM</name>
<dbReference type="EMBL" id="VHSG01000032">
    <property type="protein sequence ID" value="TQV68025.1"/>
    <property type="molecule type" value="Genomic_DNA"/>
</dbReference>
<dbReference type="Proteomes" id="UP000319732">
    <property type="component" value="Unassembled WGS sequence"/>
</dbReference>
<feature type="region of interest" description="Disordered" evidence="1">
    <location>
        <begin position="61"/>
        <end position="87"/>
    </location>
</feature>
<dbReference type="NCBIfam" id="NF033517">
    <property type="entry name" value="transpos_IS66"/>
    <property type="match status" value="1"/>
</dbReference>
<dbReference type="InterPro" id="IPR039552">
    <property type="entry name" value="IS66_C"/>
</dbReference>
<dbReference type="Pfam" id="PF03050">
    <property type="entry name" value="DDE_Tnp_IS66"/>
    <property type="match status" value="1"/>
</dbReference>
<evidence type="ECO:0000313" key="6">
    <source>
        <dbReference type="Proteomes" id="UP000319732"/>
    </source>
</evidence>
<evidence type="ECO:0000313" key="5">
    <source>
        <dbReference type="EMBL" id="TQV68025.1"/>
    </source>
</evidence>
<accession>A0A545SSW0</accession>
<dbReference type="PANTHER" id="PTHR33678">
    <property type="entry name" value="BLL1576 PROTEIN"/>
    <property type="match status" value="1"/>
</dbReference>
<dbReference type="InterPro" id="IPR024463">
    <property type="entry name" value="Transposase_TnpC_homeodom"/>
</dbReference>
<reference evidence="5 6" key="1">
    <citation type="submission" date="2019-06" db="EMBL/GenBank/DDBJ databases">
        <title>Whole genome sequence for Cellvibrionaceae sp. R142.</title>
        <authorList>
            <person name="Wang G."/>
        </authorList>
    </citation>
    <scope>NUCLEOTIDE SEQUENCE [LARGE SCALE GENOMIC DNA]</scope>
    <source>
        <strain evidence="5 6">R142</strain>
    </source>
</reference>
<evidence type="ECO:0000259" key="3">
    <source>
        <dbReference type="Pfam" id="PF13007"/>
    </source>
</evidence>
<dbReference type="PANTHER" id="PTHR33678:SF1">
    <property type="entry name" value="BLL1576 PROTEIN"/>
    <property type="match status" value="1"/>
</dbReference>